<dbReference type="Pfam" id="PF10192">
    <property type="entry name" value="GPR180-TMEM145_TM"/>
    <property type="match status" value="1"/>
</dbReference>
<evidence type="ECO:0000256" key="2">
    <source>
        <dbReference type="SAM" id="Phobius"/>
    </source>
</evidence>
<dbReference type="GO" id="GO:0007186">
    <property type="term" value="P:G protein-coupled receptor signaling pathway"/>
    <property type="evidence" value="ECO:0007669"/>
    <property type="project" value="InterPro"/>
</dbReference>
<name>T1JLF0_STRMM</name>
<proteinExistence type="predicted"/>
<dbReference type="GO" id="GO:0019236">
    <property type="term" value="P:response to pheromone"/>
    <property type="evidence" value="ECO:0007669"/>
    <property type="project" value="InterPro"/>
</dbReference>
<feature type="region of interest" description="Disordered" evidence="1">
    <location>
        <begin position="183"/>
        <end position="237"/>
    </location>
</feature>
<feature type="transmembrane region" description="Helical" evidence="2">
    <location>
        <begin position="37"/>
        <end position="58"/>
    </location>
</feature>
<feature type="transmembrane region" description="Helical" evidence="2">
    <location>
        <begin position="145"/>
        <end position="165"/>
    </location>
</feature>
<organism evidence="4 5">
    <name type="scientific">Strigamia maritima</name>
    <name type="common">European centipede</name>
    <name type="synonym">Geophilus maritimus</name>
    <dbReference type="NCBI Taxonomy" id="126957"/>
    <lineage>
        <taxon>Eukaryota</taxon>
        <taxon>Metazoa</taxon>
        <taxon>Ecdysozoa</taxon>
        <taxon>Arthropoda</taxon>
        <taxon>Myriapoda</taxon>
        <taxon>Chilopoda</taxon>
        <taxon>Pleurostigmophora</taxon>
        <taxon>Geophilomorpha</taxon>
        <taxon>Linotaeniidae</taxon>
        <taxon>Strigamia</taxon>
    </lineage>
</organism>
<reference evidence="4" key="2">
    <citation type="submission" date="2015-02" db="UniProtKB">
        <authorList>
            <consortium name="EnsemblMetazoa"/>
        </authorList>
    </citation>
    <scope>IDENTIFICATION</scope>
</reference>
<evidence type="ECO:0000259" key="3">
    <source>
        <dbReference type="Pfam" id="PF10192"/>
    </source>
</evidence>
<dbReference type="EMBL" id="JH431845">
    <property type="status" value="NOT_ANNOTATED_CDS"/>
    <property type="molecule type" value="Genomic_DNA"/>
</dbReference>
<feature type="compositionally biased region" description="Low complexity" evidence="1">
    <location>
        <begin position="183"/>
        <end position="199"/>
    </location>
</feature>
<dbReference type="InterPro" id="IPR019336">
    <property type="entry name" value="GPR180/TMEM145_TM"/>
</dbReference>
<keyword evidence="2" id="KW-1133">Transmembrane helix</keyword>
<dbReference type="STRING" id="126957.T1JLF0"/>
<evidence type="ECO:0000313" key="5">
    <source>
        <dbReference type="Proteomes" id="UP000014500"/>
    </source>
</evidence>
<dbReference type="EnsemblMetazoa" id="SMAR014680-RA">
    <property type="protein sequence ID" value="SMAR014680-PA"/>
    <property type="gene ID" value="SMAR014680"/>
</dbReference>
<keyword evidence="2" id="KW-0812">Transmembrane</keyword>
<dbReference type="InterPro" id="IPR047831">
    <property type="entry name" value="GPR180/TMEM145"/>
</dbReference>
<feature type="transmembrane region" description="Helical" evidence="2">
    <location>
        <begin position="78"/>
        <end position="96"/>
    </location>
</feature>
<dbReference type="OMA" id="TYARNGM"/>
<dbReference type="HOGENOM" id="CLU_1009431_0_0_1"/>
<evidence type="ECO:0000313" key="4">
    <source>
        <dbReference type="EnsemblMetazoa" id="SMAR014680-PA"/>
    </source>
</evidence>
<keyword evidence="2" id="KW-0472">Membrane</keyword>
<feature type="transmembrane region" description="Helical" evidence="2">
    <location>
        <begin position="6"/>
        <end position="25"/>
    </location>
</feature>
<feature type="domain" description="GPR180/TMEM145 transmembrane" evidence="3">
    <location>
        <begin position="8"/>
        <end position="157"/>
    </location>
</feature>
<evidence type="ECO:0000256" key="1">
    <source>
        <dbReference type="SAM" id="MobiDB-lite"/>
    </source>
</evidence>
<sequence length="276" mass="30442">MIFDSLQLCLVIGNYCNHLMIVLISQLKSSSRLTIQFNSILFNCISRILISVLVFLLLGGGGIFDPEDVSYLYESPGGYSLVGVRMIGCVLLFLAGRLTLKHLPHNPFYVSFFIFYLVSITNPILILILIHAIGNWVRSTVSVGLDLSISFLGHAFFLIFAWPTLANKNFPLHTKVAKNQVSADDTSDSNTLSSSNNQSKHSFDAISDSKANKNINDVTISPDDYRPESSSSKLGSRRESFNISVPSIALALFLPTHRTNKSLVPNSGAEERLIIN</sequence>
<dbReference type="PANTHER" id="PTHR23252">
    <property type="entry name" value="INTIMAL THICKNESS RECEPTOR-RELATED"/>
    <property type="match status" value="1"/>
</dbReference>
<protein>
    <recommendedName>
        <fullName evidence="3">GPR180/TMEM145 transmembrane domain-containing protein</fullName>
    </recommendedName>
</protein>
<dbReference type="AlphaFoldDB" id="T1JLF0"/>
<dbReference type="PANTHER" id="PTHR23252:SF24">
    <property type="entry name" value="TRANSMEMBRANE PROTEIN 145"/>
    <property type="match status" value="1"/>
</dbReference>
<keyword evidence="5" id="KW-1185">Reference proteome</keyword>
<feature type="transmembrane region" description="Helical" evidence="2">
    <location>
        <begin position="108"/>
        <end position="133"/>
    </location>
</feature>
<dbReference type="Proteomes" id="UP000014500">
    <property type="component" value="Unassembled WGS sequence"/>
</dbReference>
<reference evidence="5" key="1">
    <citation type="submission" date="2011-05" db="EMBL/GenBank/DDBJ databases">
        <authorList>
            <person name="Richards S.R."/>
            <person name="Qu J."/>
            <person name="Jiang H."/>
            <person name="Jhangiani S.N."/>
            <person name="Agravi P."/>
            <person name="Goodspeed R."/>
            <person name="Gross S."/>
            <person name="Mandapat C."/>
            <person name="Jackson L."/>
            <person name="Mathew T."/>
            <person name="Pu L."/>
            <person name="Thornton R."/>
            <person name="Saada N."/>
            <person name="Wilczek-Boney K.B."/>
            <person name="Lee S."/>
            <person name="Kovar C."/>
            <person name="Wu Y."/>
            <person name="Scherer S.E."/>
            <person name="Worley K.C."/>
            <person name="Muzny D.M."/>
            <person name="Gibbs R."/>
        </authorList>
    </citation>
    <scope>NUCLEOTIDE SEQUENCE</scope>
    <source>
        <strain evidence="5">Brora</strain>
    </source>
</reference>
<accession>T1JLF0</accession>